<gene>
    <name evidence="2" type="ORF">QWJ08_21390</name>
</gene>
<organism evidence="2 3">
    <name type="scientific">Vibrio agarivorans</name>
    <dbReference type="NCBI Taxonomy" id="153622"/>
    <lineage>
        <taxon>Bacteria</taxon>
        <taxon>Pseudomonadati</taxon>
        <taxon>Pseudomonadota</taxon>
        <taxon>Gammaproteobacteria</taxon>
        <taxon>Vibrionales</taxon>
        <taxon>Vibrionaceae</taxon>
        <taxon>Vibrio</taxon>
    </lineage>
</organism>
<protein>
    <recommendedName>
        <fullName evidence="4">Conjugal transfer protein TraH</fullName>
    </recommendedName>
</protein>
<dbReference type="Proteomes" id="UP001169719">
    <property type="component" value="Unassembled WGS sequence"/>
</dbReference>
<evidence type="ECO:0000313" key="2">
    <source>
        <dbReference type="EMBL" id="MDN2483912.1"/>
    </source>
</evidence>
<accession>A0ABT7Y782</accession>
<evidence type="ECO:0000256" key="1">
    <source>
        <dbReference type="SAM" id="SignalP"/>
    </source>
</evidence>
<sequence length="508" mass="55542">MQARNSRTKVSTFLATLTVAATASMATVNADNHIGVFPSAHATLAHGGTLSERARRESLLAYFSASEASRGPAERSKPFLTLFSAKVTGLDSCDGDIGLAISNSFKNGRLKMIYENFDNVLDAMMSSGGAIYLAGLYVQKSNPGLYSILTNGINLGVEDLLNGIASCEGMLNAAATFVPQSAYDAGNKTKRLEALVESGDINFQQLDIVDFFKTPAQAAGNTLTDMISKGQTYWNKDGVVTENMGGDDPSSSEPIAFVKTSAMKGYCVLRGIKADDCIVNSDPNPSEGNQVDITKDPMFQLYFGTQENRHIELVSDLSNEIYGELEVTFCDGCQMGSIAGKGLIHHFAEQRTEIADKLTEIMGYSAPVASVTSDELREVSAPRGFYMQTLHIKALEYLHSDPELQTALINGLAMDAAFIRTLWIGNFYIDAFRSIKDHSMIKSAMLDGEARNLERGAITEMDNFTRFVNQQSYYPGQYRTIAEKIVQFEGNLVSLMNWLERRNMTLGN</sequence>
<evidence type="ECO:0000313" key="3">
    <source>
        <dbReference type="Proteomes" id="UP001169719"/>
    </source>
</evidence>
<dbReference type="EMBL" id="JAUEOZ010000003">
    <property type="protein sequence ID" value="MDN2483912.1"/>
    <property type="molecule type" value="Genomic_DNA"/>
</dbReference>
<comment type="caution">
    <text evidence="2">The sequence shown here is derived from an EMBL/GenBank/DDBJ whole genome shotgun (WGS) entry which is preliminary data.</text>
</comment>
<name>A0ABT7Y782_9VIBR</name>
<dbReference type="RefSeq" id="WP_289964085.1">
    <property type="nucleotide sequence ID" value="NZ_JAUEOZ010000003.1"/>
</dbReference>
<reference evidence="2" key="1">
    <citation type="submission" date="2024-05" db="EMBL/GenBank/DDBJ databases">
        <title>Genome Sequences of Four Agar- Degrading Marine Bacteria.</title>
        <authorList>
            <person name="Phillips E.K."/>
            <person name="Shaffer J.C."/>
            <person name="Henson M.W."/>
            <person name="Temperton B."/>
            <person name="Thrash C.J."/>
            <person name="Martin M.O."/>
        </authorList>
    </citation>
    <scope>NUCLEOTIDE SEQUENCE</scope>
    <source>
        <strain evidence="2">EKP203</strain>
    </source>
</reference>
<feature type="chain" id="PRO_5046116100" description="Conjugal transfer protein TraH" evidence="1">
    <location>
        <begin position="31"/>
        <end position="508"/>
    </location>
</feature>
<proteinExistence type="predicted"/>
<keyword evidence="3" id="KW-1185">Reference proteome</keyword>
<keyword evidence="1" id="KW-0732">Signal</keyword>
<evidence type="ECO:0008006" key="4">
    <source>
        <dbReference type="Google" id="ProtNLM"/>
    </source>
</evidence>
<feature type="signal peptide" evidence="1">
    <location>
        <begin position="1"/>
        <end position="30"/>
    </location>
</feature>